<dbReference type="Proteomes" id="UP001152320">
    <property type="component" value="Chromosome 3"/>
</dbReference>
<name>A0A9Q1HI55_HOLLE</name>
<keyword evidence="2" id="KW-1185">Reference proteome</keyword>
<dbReference type="EMBL" id="JAIZAY010000003">
    <property type="protein sequence ID" value="KAJ8045796.1"/>
    <property type="molecule type" value="Genomic_DNA"/>
</dbReference>
<evidence type="ECO:0000313" key="2">
    <source>
        <dbReference type="Proteomes" id="UP001152320"/>
    </source>
</evidence>
<gene>
    <name evidence="1" type="ORF">HOLleu_08879</name>
</gene>
<proteinExistence type="predicted"/>
<dbReference type="AlphaFoldDB" id="A0A9Q1HI55"/>
<evidence type="ECO:0000313" key="1">
    <source>
        <dbReference type="EMBL" id="KAJ8045796.1"/>
    </source>
</evidence>
<organism evidence="1 2">
    <name type="scientific">Holothuria leucospilota</name>
    <name type="common">Black long sea cucumber</name>
    <name type="synonym">Mertensiothuria leucospilota</name>
    <dbReference type="NCBI Taxonomy" id="206669"/>
    <lineage>
        <taxon>Eukaryota</taxon>
        <taxon>Metazoa</taxon>
        <taxon>Echinodermata</taxon>
        <taxon>Eleutherozoa</taxon>
        <taxon>Echinozoa</taxon>
        <taxon>Holothuroidea</taxon>
        <taxon>Aspidochirotacea</taxon>
        <taxon>Aspidochirotida</taxon>
        <taxon>Holothuriidae</taxon>
        <taxon>Holothuria</taxon>
    </lineage>
</organism>
<comment type="caution">
    <text evidence="1">The sequence shown here is derived from an EMBL/GenBank/DDBJ whole genome shotgun (WGS) entry which is preliminary data.</text>
</comment>
<accession>A0A9Q1HI55</accession>
<protein>
    <submittedName>
        <fullName evidence="1">Uncharacterized protein</fullName>
    </submittedName>
</protein>
<sequence length="66" mass="7535">MLLFLALYKHRIPTTAFRITERHQFAIFSGHKSVVDMDTAVKQAMNGKGVPVLNKTAENNFLWRSS</sequence>
<reference evidence="1" key="1">
    <citation type="submission" date="2021-10" db="EMBL/GenBank/DDBJ databases">
        <title>Tropical sea cucumber genome reveals ecological adaptation and Cuvierian tubules defense mechanism.</title>
        <authorList>
            <person name="Chen T."/>
        </authorList>
    </citation>
    <scope>NUCLEOTIDE SEQUENCE</scope>
    <source>
        <strain evidence="1">Nanhai2018</strain>
        <tissue evidence="1">Muscle</tissue>
    </source>
</reference>